<feature type="region of interest" description="Disordered" evidence="1">
    <location>
        <begin position="1"/>
        <end position="33"/>
    </location>
</feature>
<dbReference type="EMBL" id="ASHX02000001">
    <property type="protein sequence ID" value="OEJ93839.1"/>
    <property type="molecule type" value="Genomic_DNA"/>
</dbReference>
<organism evidence="2 3">
    <name type="scientific">Streptomyces thermolilacinus SPC6</name>
    <dbReference type="NCBI Taxonomy" id="1306406"/>
    <lineage>
        <taxon>Bacteria</taxon>
        <taxon>Bacillati</taxon>
        <taxon>Actinomycetota</taxon>
        <taxon>Actinomycetes</taxon>
        <taxon>Kitasatosporales</taxon>
        <taxon>Streptomycetaceae</taxon>
        <taxon>Streptomyces</taxon>
    </lineage>
</organism>
<comment type="caution">
    <text evidence="2">The sequence shown here is derived from an EMBL/GenBank/DDBJ whole genome shotgun (WGS) entry which is preliminary data.</text>
</comment>
<dbReference type="eggNOG" id="ENOG502ZSAC">
    <property type="taxonomic scope" value="Bacteria"/>
</dbReference>
<keyword evidence="3" id="KW-1185">Reference proteome</keyword>
<reference evidence="2 3" key="1">
    <citation type="journal article" date="2013" name="Genome Announc.">
        <title>Genome Sequence of Streptomyces violaceusniger Strain SPC6, a Halotolerant Streptomycete That Exhibits Rapid Growth and Development.</title>
        <authorList>
            <person name="Chen X."/>
            <person name="Zhang B."/>
            <person name="Zhang W."/>
            <person name="Wu X."/>
            <person name="Zhang M."/>
            <person name="Chen T."/>
            <person name="Liu G."/>
            <person name="Dyson P."/>
        </authorList>
    </citation>
    <scope>NUCLEOTIDE SEQUENCE [LARGE SCALE GENOMIC DNA]</scope>
    <source>
        <strain evidence="2 3">SPC6</strain>
    </source>
</reference>
<accession>A0A1D3DNC8</accession>
<proteinExistence type="predicted"/>
<name>A0A1D3DNC8_9ACTN</name>
<evidence type="ECO:0000313" key="3">
    <source>
        <dbReference type="Proteomes" id="UP000095329"/>
    </source>
</evidence>
<sequence>MDETRTSDSAYCAPGHAPRAPDPPGSPRAAGADGGEPFADCVLCGEPTEYPESTRGATLCPVCEWQEAQRGACSG</sequence>
<evidence type="ECO:0000256" key="1">
    <source>
        <dbReference type="SAM" id="MobiDB-lite"/>
    </source>
</evidence>
<dbReference type="AlphaFoldDB" id="A0A1D3DNC8"/>
<protein>
    <submittedName>
        <fullName evidence="2">Uncharacterized protein</fullName>
    </submittedName>
</protein>
<dbReference type="RefSeq" id="WP_023590539.1">
    <property type="nucleotide sequence ID" value="NZ_ASHX02000001.1"/>
</dbReference>
<dbReference type="STRING" id="1306406.J116_004520"/>
<gene>
    <name evidence="2" type="ORF">J116_004520</name>
</gene>
<evidence type="ECO:0000313" key="2">
    <source>
        <dbReference type="EMBL" id="OEJ93839.1"/>
    </source>
</evidence>
<dbReference type="Proteomes" id="UP000095329">
    <property type="component" value="Unassembled WGS sequence"/>
</dbReference>
<dbReference type="OrthoDB" id="3855639at2"/>